<feature type="region of interest" description="Disordered" evidence="1">
    <location>
        <begin position="1"/>
        <end position="49"/>
    </location>
</feature>
<evidence type="ECO:0000313" key="2">
    <source>
        <dbReference type="Proteomes" id="UP000035681"/>
    </source>
</evidence>
<feature type="compositionally biased region" description="Acidic residues" evidence="1">
    <location>
        <begin position="476"/>
        <end position="490"/>
    </location>
</feature>
<keyword evidence="2" id="KW-1185">Reference proteome</keyword>
<organism evidence="3">
    <name type="scientific">Strongyloides stercoralis</name>
    <name type="common">Threadworm</name>
    <dbReference type="NCBI Taxonomy" id="6248"/>
    <lineage>
        <taxon>Eukaryota</taxon>
        <taxon>Metazoa</taxon>
        <taxon>Ecdysozoa</taxon>
        <taxon>Nematoda</taxon>
        <taxon>Chromadorea</taxon>
        <taxon>Rhabditida</taxon>
        <taxon>Tylenchina</taxon>
        <taxon>Panagrolaimomorpha</taxon>
        <taxon>Strongyloidoidea</taxon>
        <taxon>Strongyloididae</taxon>
        <taxon>Strongyloides</taxon>
    </lineage>
</organism>
<evidence type="ECO:0000256" key="1">
    <source>
        <dbReference type="SAM" id="MobiDB-lite"/>
    </source>
</evidence>
<feature type="compositionally biased region" description="Basic residues" evidence="1">
    <location>
        <begin position="1"/>
        <end position="18"/>
    </location>
</feature>
<dbReference type="WBParaSite" id="SSTP_0001208000.1">
    <property type="protein sequence ID" value="SSTP_0001208000.1"/>
    <property type="gene ID" value="SSTP_0001208000"/>
</dbReference>
<dbReference type="AlphaFoldDB" id="A0A0K0ERK0"/>
<feature type="compositionally biased region" description="Basic and acidic residues" evidence="1">
    <location>
        <begin position="26"/>
        <end position="49"/>
    </location>
</feature>
<accession>A0A0K0ERK0</accession>
<name>A0A0K0ERK0_STRER</name>
<dbReference type="SUPFAM" id="SSF52540">
    <property type="entry name" value="P-loop containing nucleoside triphosphate hydrolases"/>
    <property type="match status" value="1"/>
</dbReference>
<reference evidence="3" key="1">
    <citation type="submission" date="2015-08" db="UniProtKB">
        <authorList>
            <consortium name="WormBaseParasite"/>
        </authorList>
    </citation>
    <scope>IDENTIFICATION</scope>
</reference>
<dbReference type="InterPro" id="IPR027417">
    <property type="entry name" value="P-loop_NTPase"/>
</dbReference>
<dbReference type="Gene3D" id="3.40.50.300">
    <property type="entry name" value="P-loop containing nucleotide triphosphate hydrolases"/>
    <property type="match status" value="1"/>
</dbReference>
<feature type="compositionally biased region" description="Basic and acidic residues" evidence="1">
    <location>
        <begin position="491"/>
        <end position="507"/>
    </location>
</feature>
<dbReference type="Proteomes" id="UP000035681">
    <property type="component" value="Unplaced"/>
</dbReference>
<proteinExistence type="predicted"/>
<sequence length="527" mass="60708">MGEKKKITKKKSEKKKGLLVKGANSKRQESKRNEKEELNKEAPKFDSKPNLDPRVIGAITSLSLNYQEVVQPLVEQHSYHQITNTIPIIPNFIIAKPTILVIGSNNAGKTSLINYFLNDEEGYIKKFEALKSNLHNFTHLIHGLSNAYTSPNVASGNMMWQFNNLVNLSKENESVQLQLVTLNHQLLNEINFIDSPGIHKALGESNKDDLGFMRMLNALFDRVDLICFIGIPQTLKEPVGKILDELNRVSHKTIFILNKSDENKTEKDFKKLKETYKSFLKKYIKDTNLSIFQICLDKNKHSDQALQNLIQNDLNAISERINKLPTTYKINRITTIMQYAMSIFFISIIQNELHKRSKRQFSNITIKPNEFVQFGQEFMEINGSEKFFADNKDLIIKSYTTLERSKWNPYIPTKIAEMKKFLKIDIPYLLTCANEEPEVVLKYSLPGINNKENDKAPVVAAPVKRKVIKEIKIDIPQDDDNEEEDEEEENKEGNKENNNDEKKEAKTTKKKIKQIKLNQAVIDHLNQ</sequence>
<dbReference type="Gene3D" id="1.10.268.20">
    <property type="match status" value="1"/>
</dbReference>
<evidence type="ECO:0000313" key="4">
    <source>
        <dbReference type="WBParaSite" id="TCONS_00000758.p1"/>
    </source>
</evidence>
<dbReference type="WBParaSite" id="TCONS_00000758.p1">
    <property type="protein sequence ID" value="TCONS_00000758.p1"/>
    <property type="gene ID" value="XLOC_000731"/>
</dbReference>
<dbReference type="STRING" id="6248.A0A0K0ERK0"/>
<feature type="region of interest" description="Disordered" evidence="1">
    <location>
        <begin position="474"/>
        <end position="510"/>
    </location>
</feature>
<evidence type="ECO:0000313" key="3">
    <source>
        <dbReference type="WBParaSite" id="SSTP_0001208000.1"/>
    </source>
</evidence>
<protein>
    <submittedName>
        <fullName evidence="3 4">G domain-containing protein</fullName>
    </submittedName>
</protein>